<gene>
    <name evidence="2" type="ORF">GCM10009740_33050</name>
</gene>
<protein>
    <submittedName>
        <fullName evidence="2">Uncharacterized protein</fullName>
    </submittedName>
</protein>
<accession>A0ABP5G1J5</accession>
<reference evidence="3" key="1">
    <citation type="journal article" date="2019" name="Int. J. Syst. Evol. Microbiol.">
        <title>The Global Catalogue of Microorganisms (GCM) 10K type strain sequencing project: providing services to taxonomists for standard genome sequencing and annotation.</title>
        <authorList>
            <consortium name="The Broad Institute Genomics Platform"/>
            <consortium name="The Broad Institute Genome Sequencing Center for Infectious Disease"/>
            <person name="Wu L."/>
            <person name="Ma J."/>
        </authorList>
    </citation>
    <scope>NUCLEOTIDE SEQUENCE [LARGE SCALE GENOMIC DNA]</scope>
    <source>
        <strain evidence="3">JCM 14283</strain>
    </source>
</reference>
<dbReference type="EMBL" id="BAAANB010000021">
    <property type="protein sequence ID" value="GAA2038272.1"/>
    <property type="molecule type" value="Genomic_DNA"/>
</dbReference>
<organism evidence="2 3">
    <name type="scientific">Terrabacter terrae</name>
    <dbReference type="NCBI Taxonomy" id="318434"/>
    <lineage>
        <taxon>Bacteria</taxon>
        <taxon>Bacillati</taxon>
        <taxon>Actinomycetota</taxon>
        <taxon>Actinomycetes</taxon>
        <taxon>Micrococcales</taxon>
        <taxon>Intrasporangiaceae</taxon>
        <taxon>Terrabacter</taxon>
    </lineage>
</organism>
<feature type="region of interest" description="Disordered" evidence="1">
    <location>
        <begin position="65"/>
        <end position="98"/>
    </location>
</feature>
<sequence>MDTWPTPGTAWVLVRRRASTAPVGAGVGRLMRWSVAPAEAGLAVGAEPGAGAAGGADIDTASDGRGAMAAAAAPSQPGWLPDVRVTASPPRAWRPLVP</sequence>
<evidence type="ECO:0000313" key="2">
    <source>
        <dbReference type="EMBL" id="GAA2038272.1"/>
    </source>
</evidence>
<evidence type="ECO:0000313" key="3">
    <source>
        <dbReference type="Proteomes" id="UP001501285"/>
    </source>
</evidence>
<proteinExistence type="predicted"/>
<evidence type="ECO:0000256" key="1">
    <source>
        <dbReference type="SAM" id="MobiDB-lite"/>
    </source>
</evidence>
<dbReference type="Proteomes" id="UP001501285">
    <property type="component" value="Unassembled WGS sequence"/>
</dbReference>
<name>A0ABP5G1J5_9MICO</name>
<keyword evidence="3" id="KW-1185">Reference proteome</keyword>
<comment type="caution">
    <text evidence="2">The sequence shown here is derived from an EMBL/GenBank/DDBJ whole genome shotgun (WGS) entry which is preliminary data.</text>
</comment>